<evidence type="ECO:0000313" key="3">
    <source>
        <dbReference type="Proteomes" id="UP001358586"/>
    </source>
</evidence>
<organism evidence="2 3">
    <name type="scientific">Gossypium arboreum</name>
    <name type="common">Tree cotton</name>
    <name type="synonym">Gossypium nanking</name>
    <dbReference type="NCBI Taxonomy" id="29729"/>
    <lineage>
        <taxon>Eukaryota</taxon>
        <taxon>Viridiplantae</taxon>
        <taxon>Streptophyta</taxon>
        <taxon>Embryophyta</taxon>
        <taxon>Tracheophyta</taxon>
        <taxon>Spermatophyta</taxon>
        <taxon>Magnoliopsida</taxon>
        <taxon>eudicotyledons</taxon>
        <taxon>Gunneridae</taxon>
        <taxon>Pentapetalae</taxon>
        <taxon>rosids</taxon>
        <taxon>malvids</taxon>
        <taxon>Malvales</taxon>
        <taxon>Malvaceae</taxon>
        <taxon>Malvoideae</taxon>
        <taxon>Gossypium</taxon>
    </lineage>
</organism>
<gene>
    <name evidence="2" type="ORF">PVK06_018102</name>
</gene>
<protein>
    <recommendedName>
        <fullName evidence="4">Transposase</fullName>
    </recommendedName>
</protein>
<keyword evidence="3" id="KW-1185">Reference proteome</keyword>
<evidence type="ECO:0000313" key="2">
    <source>
        <dbReference type="EMBL" id="KAK5834227.1"/>
    </source>
</evidence>
<proteinExistence type="predicted"/>
<feature type="compositionally biased region" description="Polar residues" evidence="1">
    <location>
        <begin position="1"/>
        <end position="10"/>
    </location>
</feature>
<accession>A0ABR0Q588</accession>
<comment type="caution">
    <text evidence="2">The sequence shown here is derived from an EMBL/GenBank/DDBJ whole genome shotgun (WGS) entry which is preliminary data.</text>
</comment>
<reference evidence="2 3" key="1">
    <citation type="submission" date="2023-03" db="EMBL/GenBank/DDBJ databases">
        <title>WGS of Gossypium arboreum.</title>
        <authorList>
            <person name="Yu D."/>
        </authorList>
    </citation>
    <scope>NUCLEOTIDE SEQUENCE [LARGE SCALE GENOMIC DNA]</scope>
    <source>
        <tissue evidence="2">Leaf</tissue>
    </source>
</reference>
<dbReference type="Proteomes" id="UP001358586">
    <property type="component" value="Chromosome 5"/>
</dbReference>
<name>A0ABR0Q588_GOSAR</name>
<evidence type="ECO:0000256" key="1">
    <source>
        <dbReference type="SAM" id="MobiDB-lite"/>
    </source>
</evidence>
<dbReference type="EMBL" id="JARKNE010000005">
    <property type="protein sequence ID" value="KAK5834227.1"/>
    <property type="molecule type" value="Genomic_DNA"/>
</dbReference>
<sequence>MTRGNEQAGKTYNRGGGCFGNAPLKELVKECKVTVKKSKRKDYKPAVSLSYLYSTTH</sequence>
<feature type="region of interest" description="Disordered" evidence="1">
    <location>
        <begin position="1"/>
        <end position="22"/>
    </location>
</feature>
<evidence type="ECO:0008006" key="4">
    <source>
        <dbReference type="Google" id="ProtNLM"/>
    </source>
</evidence>